<dbReference type="AlphaFoldDB" id="A0A812TC33"/>
<dbReference type="GO" id="GO:0005324">
    <property type="term" value="F:long-chain fatty acid transmembrane transporter activity"/>
    <property type="evidence" value="ECO:0007669"/>
    <property type="project" value="TreeGrafter"/>
</dbReference>
<dbReference type="InterPro" id="IPR050835">
    <property type="entry name" value="ABC_transporter_sub-D"/>
</dbReference>
<feature type="compositionally biased region" description="Low complexity" evidence="5">
    <location>
        <begin position="101"/>
        <end position="110"/>
    </location>
</feature>
<comment type="caution">
    <text evidence="6">The sequence shown here is derived from an EMBL/GenBank/DDBJ whole genome shotgun (WGS) entry which is preliminary data.</text>
</comment>
<keyword evidence="1" id="KW-0813">Transport</keyword>
<dbReference type="GO" id="GO:0042626">
    <property type="term" value="F:ATPase-coupled transmembrane transporter activity"/>
    <property type="evidence" value="ECO:0007669"/>
    <property type="project" value="TreeGrafter"/>
</dbReference>
<evidence type="ECO:0000313" key="7">
    <source>
        <dbReference type="Proteomes" id="UP000604046"/>
    </source>
</evidence>
<evidence type="ECO:0000256" key="5">
    <source>
        <dbReference type="SAM" id="MobiDB-lite"/>
    </source>
</evidence>
<proteinExistence type="predicted"/>
<dbReference type="GO" id="GO:0006635">
    <property type="term" value="P:fatty acid beta-oxidation"/>
    <property type="evidence" value="ECO:0007669"/>
    <property type="project" value="TreeGrafter"/>
</dbReference>
<dbReference type="PANTHER" id="PTHR11384:SF59">
    <property type="entry name" value="LYSOSOMAL COBALAMIN TRANSPORTER ABCD4"/>
    <property type="match status" value="1"/>
</dbReference>
<sequence length="475" mass="53594">MPQPLERRFLRLARELGVCYITIARRPTQSLKDEHTRMLVVHGAHGEDTRGWKLFDLQAKREVAIRPRVRSSAEAFQRLDAFFEDFEAPHEHQLADVPNHPSTSSTSPRSRSPRRVSALETVTKRWRTRASRLWATLQLGLLTSGRRRTILQKVGLILLLLHTRTKLYWRFCRALAGSIRASLTRDVGGLVREVCLGFLMVLGGGVADQLLRYQVNLTTVELWSGAITHLQRKLLRELTLMRVSEEVSEPFQRLAEVRSLFEGLGAAGCDSLPSLAQLAFVAPVLVRSLKAWSLVLPVQLLLLRWLQHILEAGQQKAAERETHFQAQHCRLRERAEALALSCRSIAEQQHLEDEFEELAQQGLDVPILDLLKHIAYTCVADFRQMPSCVVRLLALLLFSVKFSNPCAQTGAASAEVMCAAFLFDRMMQAAFIAVQQIAKGCERAEQLDAQCSWDLAGSEHLYCVPTSQKDHEDPA</sequence>
<dbReference type="EMBL" id="CAJNDS010002535">
    <property type="protein sequence ID" value="CAE7515985.1"/>
    <property type="molecule type" value="Genomic_DNA"/>
</dbReference>
<dbReference type="PANTHER" id="PTHR11384">
    <property type="entry name" value="ATP-BINDING CASSETTE, SUB-FAMILY D MEMBER"/>
    <property type="match status" value="1"/>
</dbReference>
<dbReference type="GO" id="GO:0005524">
    <property type="term" value="F:ATP binding"/>
    <property type="evidence" value="ECO:0007669"/>
    <property type="project" value="TreeGrafter"/>
</dbReference>
<keyword evidence="4" id="KW-0472">Membrane</keyword>
<dbReference type="GO" id="GO:0007031">
    <property type="term" value="P:peroxisome organization"/>
    <property type="evidence" value="ECO:0007669"/>
    <property type="project" value="TreeGrafter"/>
</dbReference>
<name>A0A812TC33_9DINO</name>
<dbReference type="Proteomes" id="UP000604046">
    <property type="component" value="Unassembled WGS sequence"/>
</dbReference>
<evidence type="ECO:0000256" key="3">
    <source>
        <dbReference type="ARBA" id="ARBA00022989"/>
    </source>
</evidence>
<keyword evidence="3" id="KW-1133">Transmembrane helix</keyword>
<reference evidence="6" key="1">
    <citation type="submission" date="2021-02" db="EMBL/GenBank/DDBJ databases">
        <authorList>
            <person name="Dougan E. K."/>
            <person name="Rhodes N."/>
            <person name="Thang M."/>
            <person name="Chan C."/>
        </authorList>
    </citation>
    <scope>NUCLEOTIDE SEQUENCE</scope>
</reference>
<gene>
    <name evidence="6" type="primary">ABCC1</name>
    <name evidence="6" type="ORF">SNAT2548_LOCUS28882</name>
</gene>
<dbReference type="GO" id="GO:0005778">
    <property type="term" value="C:peroxisomal membrane"/>
    <property type="evidence" value="ECO:0007669"/>
    <property type="project" value="TreeGrafter"/>
</dbReference>
<evidence type="ECO:0000256" key="4">
    <source>
        <dbReference type="ARBA" id="ARBA00023136"/>
    </source>
</evidence>
<keyword evidence="2" id="KW-0812">Transmembrane</keyword>
<dbReference type="GO" id="GO:0015910">
    <property type="term" value="P:long-chain fatty acid import into peroxisome"/>
    <property type="evidence" value="ECO:0007669"/>
    <property type="project" value="TreeGrafter"/>
</dbReference>
<evidence type="ECO:0000256" key="2">
    <source>
        <dbReference type="ARBA" id="ARBA00022692"/>
    </source>
</evidence>
<accession>A0A812TC33</accession>
<feature type="region of interest" description="Disordered" evidence="5">
    <location>
        <begin position="93"/>
        <end position="115"/>
    </location>
</feature>
<protein>
    <submittedName>
        <fullName evidence="6">ABCC1 protein</fullName>
    </submittedName>
</protein>
<organism evidence="6 7">
    <name type="scientific">Symbiodinium natans</name>
    <dbReference type="NCBI Taxonomy" id="878477"/>
    <lineage>
        <taxon>Eukaryota</taxon>
        <taxon>Sar</taxon>
        <taxon>Alveolata</taxon>
        <taxon>Dinophyceae</taxon>
        <taxon>Suessiales</taxon>
        <taxon>Symbiodiniaceae</taxon>
        <taxon>Symbiodinium</taxon>
    </lineage>
</organism>
<evidence type="ECO:0000313" key="6">
    <source>
        <dbReference type="EMBL" id="CAE7515985.1"/>
    </source>
</evidence>
<evidence type="ECO:0000256" key="1">
    <source>
        <dbReference type="ARBA" id="ARBA00022448"/>
    </source>
</evidence>
<dbReference type="GO" id="GO:0042760">
    <property type="term" value="P:very long-chain fatty acid catabolic process"/>
    <property type="evidence" value="ECO:0007669"/>
    <property type="project" value="TreeGrafter"/>
</dbReference>
<keyword evidence="7" id="KW-1185">Reference proteome</keyword>